<keyword evidence="2" id="KW-1185">Reference proteome</keyword>
<gene>
    <name evidence="1" type="ORF">Pfl04_30400</name>
</gene>
<proteinExistence type="predicted"/>
<accession>A0A8J3PP39</accession>
<name>A0A8J3PP39_9ACTN</name>
<reference evidence="1" key="1">
    <citation type="submission" date="2021-01" db="EMBL/GenBank/DDBJ databases">
        <title>Whole genome shotgun sequence of Planosporangium flavigriseum NBRC 105377.</title>
        <authorList>
            <person name="Komaki H."/>
            <person name="Tamura T."/>
        </authorList>
    </citation>
    <scope>NUCLEOTIDE SEQUENCE</scope>
    <source>
        <strain evidence="1">NBRC 105377</strain>
    </source>
</reference>
<dbReference type="EMBL" id="BONU01000020">
    <property type="protein sequence ID" value="GIG74636.1"/>
    <property type="molecule type" value="Genomic_DNA"/>
</dbReference>
<dbReference type="Pfam" id="PF20225">
    <property type="entry name" value="DUF6584"/>
    <property type="match status" value="1"/>
</dbReference>
<protein>
    <submittedName>
        <fullName evidence="1">Uncharacterized protein</fullName>
    </submittedName>
</protein>
<organism evidence="1 2">
    <name type="scientific">Planosporangium flavigriseum</name>
    <dbReference type="NCBI Taxonomy" id="373681"/>
    <lineage>
        <taxon>Bacteria</taxon>
        <taxon>Bacillati</taxon>
        <taxon>Actinomycetota</taxon>
        <taxon>Actinomycetes</taxon>
        <taxon>Micromonosporales</taxon>
        <taxon>Micromonosporaceae</taxon>
        <taxon>Planosporangium</taxon>
    </lineage>
</organism>
<comment type="caution">
    <text evidence="1">The sequence shown here is derived from an EMBL/GenBank/DDBJ whole genome shotgun (WGS) entry which is preliminary data.</text>
</comment>
<dbReference type="InterPro" id="IPR046491">
    <property type="entry name" value="DUF6584"/>
</dbReference>
<evidence type="ECO:0000313" key="2">
    <source>
        <dbReference type="Proteomes" id="UP000653674"/>
    </source>
</evidence>
<dbReference type="AlphaFoldDB" id="A0A8J3PP39"/>
<evidence type="ECO:0000313" key="1">
    <source>
        <dbReference type="EMBL" id="GIG74636.1"/>
    </source>
</evidence>
<sequence length="53" mass="5861">MIIMAKDDVLGRVDADLGRGHTHPAMQRLASLTAAYPDDLEIRARRAALKLVF</sequence>
<dbReference type="Proteomes" id="UP000653674">
    <property type="component" value="Unassembled WGS sequence"/>
</dbReference>